<sequence length="231" mass="26269">MKQIIHWIKTHTGLLKTLFVIAVSIIVVAQLLSIGKTISFEQLKQIFDEIPLWKLLLMMVIGLVSVTPMLNYDLTLNRILNLKVSKRELLESSWIVNTINNIGGFGGLVSMGLRSEFYGNKTEEKKILPALTHILLFVLSGLSIYSILCFFLVQFDPKMAYLQQYWIWLLGGGLYFPLLYLILHFQKNSSFGNLDAKNRLSLVVSSFLEWTGVLITFISIGYLLDVPIPLI</sequence>
<reference evidence="2 3" key="1">
    <citation type="submission" date="2019-02" db="EMBL/GenBank/DDBJ databases">
        <title>Bacteria dissemination in different level of health care in South Africa: the effectiveness of infections prevention and control.</title>
        <authorList>
            <person name="Shobo C."/>
            <person name="Amoako D.G."/>
            <person name="Allam M."/>
            <person name="Ismail A."/>
            <person name="Bester L.A."/>
            <person name="Essack S.Y."/>
        </authorList>
    </citation>
    <scope>NUCLEOTIDE SEQUENCE [LARGE SCALE GENOMIC DNA]</scope>
    <source>
        <strain evidence="2 3">2SIL2</strain>
    </source>
</reference>
<feature type="non-terminal residue" evidence="2">
    <location>
        <position position="231"/>
    </location>
</feature>
<keyword evidence="1" id="KW-0472">Membrane</keyword>
<evidence type="ECO:0000256" key="1">
    <source>
        <dbReference type="SAM" id="Phobius"/>
    </source>
</evidence>
<feature type="transmembrane region" description="Helical" evidence="1">
    <location>
        <begin position="133"/>
        <end position="153"/>
    </location>
</feature>
<dbReference type="Proteomes" id="UP000305511">
    <property type="component" value="Unassembled WGS sequence"/>
</dbReference>
<accession>A0A4U3M9A5</accession>
<organism evidence="2 3">
    <name type="scientific">Enterococcus faecalis</name>
    <name type="common">Streptococcus faecalis</name>
    <dbReference type="NCBI Taxonomy" id="1351"/>
    <lineage>
        <taxon>Bacteria</taxon>
        <taxon>Bacillati</taxon>
        <taxon>Bacillota</taxon>
        <taxon>Bacilli</taxon>
        <taxon>Lactobacillales</taxon>
        <taxon>Enterococcaceae</taxon>
        <taxon>Enterococcus</taxon>
    </lineage>
</organism>
<keyword evidence="1" id="KW-1133">Transmembrane helix</keyword>
<dbReference type="AlphaFoldDB" id="A0A4U3M9A5"/>
<feature type="transmembrane region" description="Helical" evidence="1">
    <location>
        <begin position="203"/>
        <end position="224"/>
    </location>
</feature>
<evidence type="ECO:0008006" key="4">
    <source>
        <dbReference type="Google" id="ProtNLM"/>
    </source>
</evidence>
<feature type="transmembrane region" description="Helical" evidence="1">
    <location>
        <begin position="12"/>
        <end position="32"/>
    </location>
</feature>
<proteinExistence type="predicted"/>
<name>A0A4U3M9A5_ENTFL</name>
<feature type="transmembrane region" description="Helical" evidence="1">
    <location>
        <begin position="93"/>
        <end position="113"/>
    </location>
</feature>
<keyword evidence="1" id="KW-0812">Transmembrane</keyword>
<comment type="caution">
    <text evidence="2">The sequence shown here is derived from an EMBL/GenBank/DDBJ whole genome shotgun (WGS) entry which is preliminary data.</text>
</comment>
<evidence type="ECO:0000313" key="3">
    <source>
        <dbReference type="Proteomes" id="UP000305511"/>
    </source>
</evidence>
<gene>
    <name evidence="2" type="ORF">EY666_09515</name>
</gene>
<feature type="transmembrane region" description="Helical" evidence="1">
    <location>
        <begin position="52"/>
        <end position="72"/>
    </location>
</feature>
<protein>
    <recommendedName>
        <fullName evidence="4">TIGR00374 family protein</fullName>
    </recommendedName>
</protein>
<feature type="transmembrane region" description="Helical" evidence="1">
    <location>
        <begin position="165"/>
        <end position="183"/>
    </location>
</feature>
<dbReference type="EMBL" id="SIYF01000220">
    <property type="protein sequence ID" value="TKK85160.1"/>
    <property type="molecule type" value="Genomic_DNA"/>
</dbReference>
<evidence type="ECO:0000313" key="2">
    <source>
        <dbReference type="EMBL" id="TKK85160.1"/>
    </source>
</evidence>